<sequence length="168" mass="18159">MPAPTVPSSVDPNQAASTTTNGAPVANGSASNGKADFDKPAKVEPAGINCRACTRHHPVGSCPIKIAGVEFCNLCGMAHYGHARVCPHIQSETQVRAMLEALKYSNEPEHLVNEARRYLRGLKGNLVQLKKRKEEQQHAQREAAFAAQRQQHTYSQTGYSVPAWGGNS</sequence>
<dbReference type="Pfam" id="PF18585">
    <property type="entry name" value="zf-CCCH_6"/>
    <property type="match status" value="1"/>
</dbReference>
<feature type="compositionally biased region" description="Polar residues" evidence="1">
    <location>
        <begin position="1"/>
        <end position="32"/>
    </location>
</feature>
<feature type="compositionally biased region" description="Low complexity" evidence="1">
    <location>
        <begin position="142"/>
        <end position="151"/>
    </location>
</feature>
<dbReference type="AlphaFoldDB" id="A0A9Q9AQM0"/>
<protein>
    <submittedName>
        <fullName evidence="3">Mit1 Zn finger 2</fullName>
    </submittedName>
</protein>
<keyword evidence="4" id="KW-1185">Reference proteome</keyword>
<proteinExistence type="predicted"/>
<evidence type="ECO:0000256" key="1">
    <source>
        <dbReference type="SAM" id="MobiDB-lite"/>
    </source>
</evidence>
<dbReference type="Proteomes" id="UP001056384">
    <property type="component" value="Chromosome 5"/>
</dbReference>
<name>A0A9Q9AQM0_9PEZI</name>
<dbReference type="InterPro" id="IPR040934">
    <property type="entry name" value="Znf-CCCH_6"/>
</dbReference>
<evidence type="ECO:0000259" key="2">
    <source>
        <dbReference type="Pfam" id="PF18585"/>
    </source>
</evidence>
<dbReference type="EMBL" id="CP099422">
    <property type="protein sequence ID" value="USW53932.1"/>
    <property type="molecule type" value="Genomic_DNA"/>
</dbReference>
<evidence type="ECO:0000313" key="3">
    <source>
        <dbReference type="EMBL" id="USW53932.1"/>
    </source>
</evidence>
<accession>A0A9Q9AQM0</accession>
<feature type="domain" description="Mit1 C-terminal Zn finger 2" evidence="2">
    <location>
        <begin position="70"/>
        <end position="122"/>
    </location>
</feature>
<feature type="region of interest" description="Disordered" evidence="1">
    <location>
        <begin position="132"/>
        <end position="151"/>
    </location>
</feature>
<feature type="compositionally biased region" description="Basic and acidic residues" evidence="1">
    <location>
        <begin position="132"/>
        <end position="141"/>
    </location>
</feature>
<reference evidence="3" key="1">
    <citation type="submission" date="2022-06" db="EMBL/GenBank/DDBJ databases">
        <title>Complete genome sequences of two strains of the flax pathogen Septoria linicola.</title>
        <authorList>
            <person name="Lapalu N."/>
            <person name="Simon A."/>
            <person name="Demenou B."/>
            <person name="Paumier D."/>
            <person name="Guillot M.-P."/>
            <person name="Gout L."/>
            <person name="Valade R."/>
        </authorList>
    </citation>
    <scope>NUCLEOTIDE SEQUENCE</scope>
    <source>
        <strain evidence="3">SE15195</strain>
    </source>
</reference>
<evidence type="ECO:0000313" key="4">
    <source>
        <dbReference type="Proteomes" id="UP001056384"/>
    </source>
</evidence>
<feature type="region of interest" description="Disordered" evidence="1">
    <location>
        <begin position="1"/>
        <end position="40"/>
    </location>
</feature>
<gene>
    <name evidence="3" type="ORF">Slin15195_G072510</name>
</gene>
<organism evidence="3 4">
    <name type="scientific">Septoria linicola</name>
    <dbReference type="NCBI Taxonomy" id="215465"/>
    <lineage>
        <taxon>Eukaryota</taxon>
        <taxon>Fungi</taxon>
        <taxon>Dikarya</taxon>
        <taxon>Ascomycota</taxon>
        <taxon>Pezizomycotina</taxon>
        <taxon>Dothideomycetes</taxon>
        <taxon>Dothideomycetidae</taxon>
        <taxon>Mycosphaerellales</taxon>
        <taxon>Mycosphaerellaceae</taxon>
        <taxon>Septoria</taxon>
    </lineage>
</organism>